<feature type="compositionally biased region" description="Polar residues" evidence="6">
    <location>
        <begin position="752"/>
        <end position="773"/>
    </location>
</feature>
<dbReference type="GO" id="GO:0003723">
    <property type="term" value="F:RNA binding"/>
    <property type="evidence" value="ECO:0007669"/>
    <property type="project" value="InterPro"/>
</dbReference>
<evidence type="ECO:0000256" key="3">
    <source>
        <dbReference type="ARBA" id="ARBA00022771"/>
    </source>
</evidence>
<dbReference type="SMART" id="SM00356">
    <property type="entry name" value="ZnF_C3H1"/>
    <property type="match status" value="3"/>
</dbReference>
<gene>
    <name evidence="8" type="ORF">M0R45_003583</name>
</gene>
<feature type="zinc finger region" description="C3H1-type" evidence="5">
    <location>
        <begin position="623"/>
        <end position="646"/>
    </location>
</feature>
<feature type="domain" description="C3H1-type" evidence="7">
    <location>
        <begin position="593"/>
        <end position="620"/>
    </location>
</feature>
<feature type="compositionally biased region" description="Polar residues" evidence="6">
    <location>
        <begin position="864"/>
        <end position="893"/>
    </location>
</feature>
<feature type="zinc finger region" description="C3H1-type" evidence="5">
    <location>
        <begin position="593"/>
        <end position="620"/>
    </location>
</feature>
<feature type="compositionally biased region" description="Low complexity" evidence="6">
    <location>
        <begin position="683"/>
        <end position="698"/>
    </location>
</feature>
<feature type="region of interest" description="Disordered" evidence="6">
    <location>
        <begin position="511"/>
        <end position="545"/>
    </location>
</feature>
<dbReference type="Proteomes" id="UP001457282">
    <property type="component" value="Unassembled WGS sequence"/>
</dbReference>
<evidence type="ECO:0000313" key="9">
    <source>
        <dbReference type="Proteomes" id="UP001457282"/>
    </source>
</evidence>
<organism evidence="8 9">
    <name type="scientific">Rubus argutus</name>
    <name type="common">Southern blackberry</name>
    <dbReference type="NCBI Taxonomy" id="59490"/>
    <lineage>
        <taxon>Eukaryota</taxon>
        <taxon>Viridiplantae</taxon>
        <taxon>Streptophyta</taxon>
        <taxon>Embryophyta</taxon>
        <taxon>Tracheophyta</taxon>
        <taxon>Spermatophyta</taxon>
        <taxon>Magnoliopsida</taxon>
        <taxon>eudicotyledons</taxon>
        <taxon>Gunneridae</taxon>
        <taxon>Pentapetalae</taxon>
        <taxon>rosids</taxon>
        <taxon>fabids</taxon>
        <taxon>Rosales</taxon>
        <taxon>Rosaceae</taxon>
        <taxon>Rosoideae</taxon>
        <taxon>Rosoideae incertae sedis</taxon>
        <taxon>Rubus</taxon>
    </lineage>
</organism>
<comment type="caution">
    <text evidence="8">The sequence shown here is derived from an EMBL/GenBank/DDBJ whole genome shotgun (WGS) entry which is preliminary data.</text>
</comment>
<dbReference type="InterPro" id="IPR036855">
    <property type="entry name" value="Znf_CCCH_sf"/>
</dbReference>
<evidence type="ECO:0000256" key="6">
    <source>
        <dbReference type="SAM" id="MobiDB-lite"/>
    </source>
</evidence>
<dbReference type="GO" id="GO:0045892">
    <property type="term" value="P:negative regulation of DNA-templated transcription"/>
    <property type="evidence" value="ECO:0007669"/>
    <property type="project" value="InterPro"/>
</dbReference>
<feature type="zinc finger region" description="C3H1-type" evidence="5">
    <location>
        <begin position="564"/>
        <end position="591"/>
    </location>
</feature>
<dbReference type="Gene3D" id="4.10.1000.10">
    <property type="entry name" value="Zinc finger, CCCH-type"/>
    <property type="match status" value="1"/>
</dbReference>
<feature type="region of interest" description="Disordered" evidence="6">
    <location>
        <begin position="346"/>
        <end position="367"/>
    </location>
</feature>
<evidence type="ECO:0000256" key="2">
    <source>
        <dbReference type="ARBA" id="ARBA00022737"/>
    </source>
</evidence>
<feature type="domain" description="C3H1-type" evidence="7">
    <location>
        <begin position="623"/>
        <end position="646"/>
    </location>
</feature>
<feature type="region of interest" description="Disordered" evidence="6">
    <location>
        <begin position="841"/>
        <end position="899"/>
    </location>
</feature>
<dbReference type="InterPro" id="IPR000571">
    <property type="entry name" value="Znf_CCCH"/>
</dbReference>
<feature type="region of interest" description="Disordered" evidence="6">
    <location>
        <begin position="168"/>
        <end position="188"/>
    </location>
</feature>
<dbReference type="GO" id="GO:0005634">
    <property type="term" value="C:nucleus"/>
    <property type="evidence" value="ECO:0007669"/>
    <property type="project" value="TreeGrafter"/>
</dbReference>
<evidence type="ECO:0000256" key="5">
    <source>
        <dbReference type="PROSITE-ProRule" id="PRU00723"/>
    </source>
</evidence>
<feature type="domain" description="C3H1-type" evidence="7">
    <location>
        <begin position="564"/>
        <end position="591"/>
    </location>
</feature>
<dbReference type="PROSITE" id="PS50103">
    <property type="entry name" value="ZF_C3H1"/>
    <property type="match status" value="3"/>
</dbReference>
<protein>
    <recommendedName>
        <fullName evidence="7">C3H1-type domain-containing protein</fullName>
    </recommendedName>
</protein>
<keyword evidence="9" id="KW-1185">Reference proteome</keyword>
<evidence type="ECO:0000259" key="7">
    <source>
        <dbReference type="PROSITE" id="PS50103"/>
    </source>
</evidence>
<feature type="compositionally biased region" description="Acidic residues" evidence="6">
    <location>
        <begin position="357"/>
        <end position="367"/>
    </location>
</feature>
<feature type="region of interest" description="Disordered" evidence="6">
    <location>
        <begin position="733"/>
        <end position="804"/>
    </location>
</feature>
<reference evidence="8 9" key="1">
    <citation type="journal article" date="2023" name="G3 (Bethesda)">
        <title>A chromosome-length genome assembly and annotation of blackberry (Rubus argutus, cv. 'Hillquist').</title>
        <authorList>
            <person name="Bruna T."/>
            <person name="Aryal R."/>
            <person name="Dudchenko O."/>
            <person name="Sargent D.J."/>
            <person name="Mead D."/>
            <person name="Buti M."/>
            <person name="Cavallini A."/>
            <person name="Hytonen T."/>
            <person name="Andres J."/>
            <person name="Pham M."/>
            <person name="Weisz D."/>
            <person name="Mascagni F."/>
            <person name="Usai G."/>
            <person name="Natali L."/>
            <person name="Bassil N."/>
            <person name="Fernandez G.E."/>
            <person name="Lomsadze A."/>
            <person name="Armour M."/>
            <person name="Olukolu B."/>
            <person name="Poorten T."/>
            <person name="Britton C."/>
            <person name="Davik J."/>
            <person name="Ashrafi H."/>
            <person name="Aiden E.L."/>
            <person name="Borodovsky M."/>
            <person name="Worthington M."/>
        </authorList>
    </citation>
    <scope>NUCLEOTIDE SEQUENCE [LARGE SCALE GENOMIC DNA]</scope>
    <source>
        <strain evidence="8">PI 553951</strain>
    </source>
</reference>
<dbReference type="GO" id="GO:0008270">
    <property type="term" value="F:zinc ion binding"/>
    <property type="evidence" value="ECO:0007669"/>
    <property type="project" value="UniProtKB-KW"/>
</dbReference>
<name>A0AAW1YGX3_RUBAR</name>
<proteinExistence type="predicted"/>
<dbReference type="InterPro" id="IPR045124">
    <property type="entry name" value="Su(sable)-like"/>
</dbReference>
<dbReference type="PANTHER" id="PTHR13119:SF12">
    <property type="entry name" value="PROTEIN SUPPRESSOR OF SABLE"/>
    <property type="match status" value="1"/>
</dbReference>
<feature type="region of interest" description="Disordered" evidence="6">
    <location>
        <begin position="651"/>
        <end position="698"/>
    </location>
</feature>
<dbReference type="Pfam" id="PF00642">
    <property type="entry name" value="zf-CCCH"/>
    <property type="match status" value="1"/>
</dbReference>
<evidence type="ECO:0000256" key="1">
    <source>
        <dbReference type="ARBA" id="ARBA00022723"/>
    </source>
</evidence>
<dbReference type="Gene3D" id="2.30.30.1190">
    <property type="match status" value="1"/>
</dbReference>
<accession>A0AAW1YGX3</accession>
<evidence type="ECO:0000256" key="4">
    <source>
        <dbReference type="ARBA" id="ARBA00022833"/>
    </source>
</evidence>
<keyword evidence="3 5" id="KW-0863">Zinc-finger</keyword>
<evidence type="ECO:0000313" key="8">
    <source>
        <dbReference type="EMBL" id="KAK9947992.1"/>
    </source>
</evidence>
<keyword evidence="4 5" id="KW-0862">Zinc</keyword>
<sequence length="962" mass="106500">MEEPQIETGKPSETLISFPPHRRRILKSETHRTLVRILSHCYDESHHSIAFSAQNVPHELNQDYGINESEEATEKEACGNVELVNPSSMNSDDSETQQVLVVDESCDTNGLQEKIEQIREIFRVEENEDFPEQMEGMDFENTFGINFQDLEFGPEEMLMDELEQIVKGNDDNTPKPSTTSLAPPNEGVNSKVELLNNLEEHDDTQNTVTVRPENVVQKVSDTFDSSINNVVIGEIQNERESNEHSLSKINTLDVEPIKAMETSVFSWGAEESFTPITEVEQFEVPEHISQKVPEVHGLSLDKDMVTDASKPSESKDTSLSQKANVLEVEHEMLLKDNELEMVRPRNEVNSPNHMNDEDMEEGEISDDGMDERSTDMLLHDTVRSEENKVNEVQMFKDVIDQKVHPGKEAIGSEFDSNSFLMSIADKVQNPRGVELRERTTKPIDILGVVQGKTREPIKADDSDPCLESRRIEEKDSEIGRGIGIQEACTNNQAWHEKILEDNAAGSCGTTCEDKGDAGVSNKRKRGPPSKEKKQRKKARERMKRADNNRKLGVKRLKLHSIEKPKTVIYCRHYLAGRCHEGEKCKFSHDTVPLTKSKPCCYFSRQSCMKGDDCPFDHQLFKYPCDNFVANGSCIRGDRCLFSHKIPSKEDGATAANKRELVPPSVRGSSRPAQVKIGSPSQKSAHASAHSTGTHSHNNTELIMARTLLEQPTMATKGFSFLGTGKPLLVHSSKSTQGVLAPDRNTGVKAGNLMQQSPSSSVPNSKENLTTTPPVVTPKGINFLSFGKASPDGSSGKNQDHHQTNASVSETLQNLNGMLKVNQPAQPKAADFLSFGKAPLANSSSGNPFSLPSSSDNANDRRFSESQGTADKPQSSSAISLRPSPLTSGQYSDHTTSRFHKDTVNQRSLFSTLAFAAKYEMRKTNQSIGSAATQVDRVTKQNDSGKAFNILDFLSGIGSTAKQ</sequence>
<keyword evidence="2" id="KW-0677">Repeat</keyword>
<dbReference type="EMBL" id="JBEDUW010000001">
    <property type="protein sequence ID" value="KAK9947992.1"/>
    <property type="molecule type" value="Genomic_DNA"/>
</dbReference>
<dbReference type="PANTHER" id="PTHR13119">
    <property type="entry name" value="ZINC FINGER CCCH DOMAIN-CONTAINING PROTEI"/>
    <property type="match status" value="1"/>
</dbReference>
<feature type="compositionally biased region" description="Basic and acidic residues" evidence="6">
    <location>
        <begin position="651"/>
        <end position="660"/>
    </location>
</feature>
<dbReference type="SUPFAM" id="SSF90229">
    <property type="entry name" value="CCCH zinc finger"/>
    <property type="match status" value="2"/>
</dbReference>
<dbReference type="AlphaFoldDB" id="A0AAW1YGX3"/>
<keyword evidence="1 5" id="KW-0479">Metal-binding</keyword>
<feature type="compositionally biased region" description="Basic residues" evidence="6">
    <location>
        <begin position="521"/>
        <end position="542"/>
    </location>
</feature>
<feature type="compositionally biased region" description="Low complexity" evidence="6">
    <location>
        <begin position="841"/>
        <end position="854"/>
    </location>
</feature>